<dbReference type="SMART" id="SM00336">
    <property type="entry name" value="BBOX"/>
    <property type="match status" value="2"/>
</dbReference>
<dbReference type="GO" id="GO:0008270">
    <property type="term" value="F:zinc ion binding"/>
    <property type="evidence" value="ECO:0007669"/>
    <property type="project" value="UniProtKB-KW"/>
</dbReference>
<keyword evidence="4" id="KW-1185">Reference proteome</keyword>
<name>A0A8S3PUY8_MYTED</name>
<keyword evidence="1" id="KW-0863">Zinc-finger</keyword>
<dbReference type="PANTHER" id="PTHR25462">
    <property type="entry name" value="BONUS, ISOFORM C-RELATED"/>
    <property type="match status" value="1"/>
</dbReference>
<dbReference type="Gene3D" id="3.30.160.60">
    <property type="entry name" value="Classic Zinc Finger"/>
    <property type="match status" value="1"/>
</dbReference>
<reference evidence="3" key="1">
    <citation type="submission" date="2021-03" db="EMBL/GenBank/DDBJ databases">
        <authorList>
            <person name="Bekaert M."/>
        </authorList>
    </citation>
    <scope>NUCLEOTIDE SEQUENCE</scope>
</reference>
<dbReference type="Proteomes" id="UP000683360">
    <property type="component" value="Unassembled WGS sequence"/>
</dbReference>
<evidence type="ECO:0000256" key="1">
    <source>
        <dbReference type="PROSITE-ProRule" id="PRU00024"/>
    </source>
</evidence>
<evidence type="ECO:0000313" key="3">
    <source>
        <dbReference type="EMBL" id="CAG2186491.1"/>
    </source>
</evidence>
<dbReference type="PANTHER" id="PTHR25462:SF229">
    <property type="entry name" value="TRANSCRIPTION INTERMEDIARY FACTOR 1-BETA"/>
    <property type="match status" value="1"/>
</dbReference>
<dbReference type="GO" id="GO:0006513">
    <property type="term" value="P:protein monoubiquitination"/>
    <property type="evidence" value="ECO:0007669"/>
    <property type="project" value="TreeGrafter"/>
</dbReference>
<dbReference type="AlphaFoldDB" id="A0A8S3PUY8"/>
<feature type="domain" description="B box-type" evidence="2">
    <location>
        <begin position="4"/>
        <end position="50"/>
    </location>
</feature>
<dbReference type="PROSITE" id="PS50119">
    <property type="entry name" value="ZF_BBOX"/>
    <property type="match status" value="2"/>
</dbReference>
<dbReference type="EMBL" id="CAJPWZ010000137">
    <property type="protein sequence ID" value="CAG2186491.1"/>
    <property type="molecule type" value="Genomic_DNA"/>
</dbReference>
<gene>
    <name evidence="3" type="ORF">MEDL_2045</name>
</gene>
<dbReference type="GO" id="GO:0061630">
    <property type="term" value="F:ubiquitin protein ligase activity"/>
    <property type="evidence" value="ECO:0007669"/>
    <property type="project" value="TreeGrafter"/>
</dbReference>
<protein>
    <recommendedName>
        <fullName evidence="2">B box-type domain-containing protein</fullName>
    </recommendedName>
</protein>
<dbReference type="InterPro" id="IPR000315">
    <property type="entry name" value="Znf_B-box"/>
</dbReference>
<dbReference type="OrthoDB" id="6106283at2759"/>
<feature type="domain" description="B box-type" evidence="2">
    <location>
        <begin position="59"/>
        <end position="99"/>
    </location>
</feature>
<evidence type="ECO:0000259" key="2">
    <source>
        <dbReference type="PROSITE" id="PS50119"/>
    </source>
</evidence>
<keyword evidence="1" id="KW-0862">Zinc</keyword>
<comment type="caution">
    <text evidence="3">The sequence shown here is derived from an EMBL/GenBank/DDBJ whole genome shotgun (WGS) entry which is preliminary data.</text>
</comment>
<dbReference type="SUPFAM" id="SSF57845">
    <property type="entry name" value="B-box zinc-binding domain"/>
    <property type="match status" value="1"/>
</dbReference>
<organism evidence="3 4">
    <name type="scientific">Mytilus edulis</name>
    <name type="common">Blue mussel</name>
    <dbReference type="NCBI Taxonomy" id="6550"/>
    <lineage>
        <taxon>Eukaryota</taxon>
        <taxon>Metazoa</taxon>
        <taxon>Spiralia</taxon>
        <taxon>Lophotrochozoa</taxon>
        <taxon>Mollusca</taxon>
        <taxon>Bivalvia</taxon>
        <taxon>Autobranchia</taxon>
        <taxon>Pteriomorphia</taxon>
        <taxon>Mytilida</taxon>
        <taxon>Mytiloidea</taxon>
        <taxon>Mytilidae</taxon>
        <taxon>Mytilinae</taxon>
        <taxon>Mytilus</taxon>
    </lineage>
</organism>
<accession>A0A8S3PUY8</accession>
<dbReference type="InterPro" id="IPR047153">
    <property type="entry name" value="TRIM45/56/19-like"/>
</dbReference>
<evidence type="ECO:0000313" key="4">
    <source>
        <dbReference type="Proteomes" id="UP000683360"/>
    </source>
</evidence>
<dbReference type="Pfam" id="PF00643">
    <property type="entry name" value="zf-B_box"/>
    <property type="match status" value="2"/>
</dbReference>
<dbReference type="CDD" id="cd19757">
    <property type="entry name" value="Bbox1"/>
    <property type="match status" value="1"/>
</dbReference>
<keyword evidence="1" id="KW-0479">Metal-binding</keyword>
<sequence>MAQISAKTCELCTEQSGVFYCYECQHALCGLCRSKHDKISSTRGHTVTSIQNVDLANFNTRLQCVSHERDFLFNCAKCSVLICSKCVTTTHKDHSFSEIEEMVSKERELATDILLQLKAKIENILDLKENVKCNHLSKLEKRNISHIDKQYSRVSSELENILLEKHDITFFMCNTKLQGDIKCLYNVPDSPKCVQIEPFEKSLFYKDVVAYIQSKAGESICQYCADKQTTVERIQKEQNACEEKLNGAMERDKEEKILIKKINTLEIKVEEMKYVQNILDD</sequence>
<proteinExistence type="predicted"/>